<sequence>MSLSSHNIVSSFYNKQIISFHYNTNNNEKQPFKTKSFDQTINRAVEYFQEILAQCTPTSSNTSLIHNIEQKKPEKSKRDCEDLSRLLNKKQNFKMKSREQNRQFIKTNNLIDDNSDRYYTNNRNIYGSTFYCRKALLQRSSDGITYICIRKRFN</sequence>
<reference evidence="1" key="1">
    <citation type="submission" date="2021-02" db="EMBL/GenBank/DDBJ databases">
        <authorList>
            <person name="Nowell W R."/>
        </authorList>
    </citation>
    <scope>NUCLEOTIDE SEQUENCE</scope>
</reference>
<evidence type="ECO:0000313" key="2">
    <source>
        <dbReference type="Proteomes" id="UP000663881"/>
    </source>
</evidence>
<name>A0A819WBU1_9BILA</name>
<proteinExistence type="predicted"/>
<dbReference type="Proteomes" id="UP000663881">
    <property type="component" value="Unassembled WGS sequence"/>
</dbReference>
<gene>
    <name evidence="1" type="ORF">OKA104_LOCUS36689</name>
</gene>
<dbReference type="AlphaFoldDB" id="A0A819WBU1"/>
<accession>A0A819WBU1</accession>
<protein>
    <submittedName>
        <fullName evidence="1">Uncharacterized protein</fullName>
    </submittedName>
</protein>
<dbReference type="EMBL" id="CAJOAY010005801">
    <property type="protein sequence ID" value="CAF4120247.1"/>
    <property type="molecule type" value="Genomic_DNA"/>
</dbReference>
<evidence type="ECO:0000313" key="1">
    <source>
        <dbReference type="EMBL" id="CAF4120247.1"/>
    </source>
</evidence>
<comment type="caution">
    <text evidence="1">The sequence shown here is derived from an EMBL/GenBank/DDBJ whole genome shotgun (WGS) entry which is preliminary data.</text>
</comment>
<organism evidence="1 2">
    <name type="scientific">Adineta steineri</name>
    <dbReference type="NCBI Taxonomy" id="433720"/>
    <lineage>
        <taxon>Eukaryota</taxon>
        <taxon>Metazoa</taxon>
        <taxon>Spiralia</taxon>
        <taxon>Gnathifera</taxon>
        <taxon>Rotifera</taxon>
        <taxon>Eurotatoria</taxon>
        <taxon>Bdelloidea</taxon>
        <taxon>Adinetida</taxon>
        <taxon>Adinetidae</taxon>
        <taxon>Adineta</taxon>
    </lineage>
</organism>